<feature type="compositionally biased region" description="Basic and acidic residues" evidence="4">
    <location>
        <begin position="1210"/>
        <end position="1223"/>
    </location>
</feature>
<keyword evidence="3" id="KW-0539">Nucleus</keyword>
<feature type="region of interest" description="Disordered" evidence="4">
    <location>
        <begin position="821"/>
        <end position="860"/>
    </location>
</feature>
<feature type="domain" description="DNA replication checkpoint mediator MRC1" evidence="5">
    <location>
        <begin position="985"/>
        <end position="1124"/>
    </location>
</feature>
<organism evidence="6 7">
    <name type="scientific">Alternaria alternata</name>
    <name type="common">Alternaria rot fungus</name>
    <name type="synonym">Torula alternata</name>
    <dbReference type="NCBI Taxonomy" id="5599"/>
    <lineage>
        <taxon>Eukaryota</taxon>
        <taxon>Fungi</taxon>
        <taxon>Dikarya</taxon>
        <taxon>Ascomycota</taxon>
        <taxon>Pezizomycotina</taxon>
        <taxon>Dothideomycetes</taxon>
        <taxon>Pleosporomycetidae</taxon>
        <taxon>Pleosporales</taxon>
        <taxon>Pleosporineae</taxon>
        <taxon>Pleosporaceae</taxon>
        <taxon>Alternaria</taxon>
        <taxon>Alternaria sect. Alternaria</taxon>
        <taxon>Alternaria alternata complex</taxon>
    </lineage>
</organism>
<feature type="region of interest" description="Disordered" evidence="4">
    <location>
        <begin position="1136"/>
        <end position="1223"/>
    </location>
</feature>
<feature type="compositionally biased region" description="Polar residues" evidence="4">
    <location>
        <begin position="233"/>
        <end position="247"/>
    </location>
</feature>
<dbReference type="PANTHER" id="PTHR14396">
    <property type="entry name" value="CLASPIN"/>
    <property type="match status" value="1"/>
</dbReference>
<dbReference type="VEuPathDB" id="FungiDB:CC77DRAFT_1053822"/>
<feature type="compositionally biased region" description="Acidic residues" evidence="4">
    <location>
        <begin position="643"/>
        <end position="711"/>
    </location>
</feature>
<comment type="subcellular location">
    <subcellularLocation>
        <location evidence="1">Nucleus</location>
    </subcellularLocation>
</comment>
<feature type="region of interest" description="Disordered" evidence="4">
    <location>
        <begin position="120"/>
        <end position="382"/>
    </location>
</feature>
<dbReference type="KEGG" id="aalt:CC77DRAFT_1053822"/>
<evidence type="ECO:0000259" key="5">
    <source>
        <dbReference type="Pfam" id="PF09444"/>
    </source>
</evidence>
<dbReference type="InterPro" id="IPR024146">
    <property type="entry name" value="Claspin"/>
</dbReference>
<dbReference type="Pfam" id="PF09444">
    <property type="entry name" value="MRC1"/>
    <property type="match status" value="1"/>
</dbReference>
<accession>A0A177D982</accession>
<dbReference type="GO" id="GO:0033314">
    <property type="term" value="P:mitotic DNA replication checkpoint signaling"/>
    <property type="evidence" value="ECO:0007669"/>
    <property type="project" value="TreeGrafter"/>
</dbReference>
<feature type="region of interest" description="Disordered" evidence="4">
    <location>
        <begin position="1062"/>
        <end position="1093"/>
    </location>
</feature>
<feature type="compositionally biased region" description="Polar residues" evidence="4">
    <location>
        <begin position="1146"/>
        <end position="1155"/>
    </location>
</feature>
<evidence type="ECO:0000313" key="7">
    <source>
        <dbReference type="Proteomes" id="UP000077248"/>
    </source>
</evidence>
<feature type="compositionally biased region" description="Acidic residues" evidence="4">
    <location>
        <begin position="128"/>
        <end position="145"/>
    </location>
</feature>
<dbReference type="GO" id="GO:0007095">
    <property type="term" value="P:mitotic G2 DNA damage checkpoint signaling"/>
    <property type="evidence" value="ECO:0007669"/>
    <property type="project" value="TreeGrafter"/>
</dbReference>
<evidence type="ECO:0000256" key="4">
    <source>
        <dbReference type="SAM" id="MobiDB-lite"/>
    </source>
</evidence>
<feature type="region of interest" description="Disordered" evidence="4">
    <location>
        <begin position="577"/>
        <end position="772"/>
    </location>
</feature>
<feature type="compositionally biased region" description="Acidic residues" evidence="4">
    <location>
        <begin position="167"/>
        <end position="176"/>
    </location>
</feature>
<dbReference type="EMBL" id="KV441492">
    <property type="protein sequence ID" value="OAG15662.1"/>
    <property type="molecule type" value="Genomic_DNA"/>
</dbReference>
<feature type="compositionally biased region" description="Polar residues" evidence="4">
    <location>
        <begin position="825"/>
        <end position="860"/>
    </location>
</feature>
<dbReference type="InterPro" id="IPR018564">
    <property type="entry name" value="Repl_chkpnt_MRC1_dom"/>
</dbReference>
<feature type="compositionally biased region" description="Basic residues" evidence="4">
    <location>
        <begin position="340"/>
        <end position="352"/>
    </location>
</feature>
<dbReference type="STRING" id="5599.A0A177D982"/>
<feature type="compositionally biased region" description="Polar residues" evidence="4">
    <location>
        <begin position="1301"/>
        <end position="1317"/>
    </location>
</feature>
<feature type="compositionally biased region" description="Basic and acidic residues" evidence="4">
    <location>
        <begin position="290"/>
        <end position="308"/>
    </location>
</feature>
<feature type="compositionally biased region" description="Acidic residues" evidence="4">
    <location>
        <begin position="719"/>
        <end position="732"/>
    </location>
</feature>
<feature type="compositionally biased region" description="Low complexity" evidence="4">
    <location>
        <begin position="187"/>
        <end position="197"/>
    </location>
</feature>
<feature type="region of interest" description="Disordered" evidence="4">
    <location>
        <begin position="1301"/>
        <end position="1379"/>
    </location>
</feature>
<gene>
    <name evidence="6" type="ORF">CC77DRAFT_1053822</name>
</gene>
<feature type="compositionally biased region" description="Basic and acidic residues" evidence="4">
    <location>
        <begin position="1334"/>
        <end position="1363"/>
    </location>
</feature>
<dbReference type="PANTHER" id="PTHR14396:SF10">
    <property type="entry name" value="CLASPIN"/>
    <property type="match status" value="1"/>
</dbReference>
<keyword evidence="2" id="KW-0597">Phosphoprotein</keyword>
<feature type="compositionally biased region" description="Polar residues" evidence="4">
    <location>
        <begin position="1165"/>
        <end position="1177"/>
    </location>
</feature>
<name>A0A177D982_ALTAL</name>
<keyword evidence="7" id="KW-1185">Reference proteome</keyword>
<feature type="compositionally biased region" description="Acidic residues" evidence="4">
    <location>
        <begin position="938"/>
        <end position="953"/>
    </location>
</feature>
<evidence type="ECO:0000256" key="1">
    <source>
        <dbReference type="ARBA" id="ARBA00004123"/>
    </source>
</evidence>
<feature type="compositionally biased region" description="Basic and acidic residues" evidence="4">
    <location>
        <begin position="969"/>
        <end position="993"/>
    </location>
</feature>
<dbReference type="GeneID" id="29113357"/>
<feature type="region of interest" description="Disordered" evidence="4">
    <location>
        <begin position="396"/>
        <end position="468"/>
    </location>
</feature>
<evidence type="ECO:0000256" key="2">
    <source>
        <dbReference type="ARBA" id="ARBA00022553"/>
    </source>
</evidence>
<feature type="compositionally biased region" description="Low complexity" evidence="4">
    <location>
        <begin position="758"/>
        <end position="772"/>
    </location>
</feature>
<dbReference type="GO" id="GO:0010997">
    <property type="term" value="F:anaphase-promoting complex binding"/>
    <property type="evidence" value="ECO:0007669"/>
    <property type="project" value="TreeGrafter"/>
</dbReference>
<feature type="compositionally biased region" description="Basic and acidic residues" evidence="4">
    <location>
        <begin position="583"/>
        <end position="610"/>
    </location>
</feature>
<dbReference type="PROSITE" id="PS51257">
    <property type="entry name" value="PROKAR_LIPOPROTEIN"/>
    <property type="match status" value="1"/>
</dbReference>
<feature type="region of interest" description="Disordered" evidence="4">
    <location>
        <begin position="915"/>
        <end position="1029"/>
    </location>
</feature>
<feature type="compositionally biased region" description="Basic and acidic residues" evidence="4">
    <location>
        <begin position="353"/>
        <end position="364"/>
    </location>
</feature>
<protein>
    <recommendedName>
        <fullName evidence="5">DNA replication checkpoint mediator MRC1 domain-containing protein</fullName>
    </recommendedName>
</protein>
<dbReference type="Proteomes" id="UP000077248">
    <property type="component" value="Unassembled WGS sequence"/>
</dbReference>
<evidence type="ECO:0000313" key="6">
    <source>
        <dbReference type="EMBL" id="OAG15662.1"/>
    </source>
</evidence>
<reference evidence="6 7" key="1">
    <citation type="submission" date="2016-05" db="EMBL/GenBank/DDBJ databases">
        <title>Comparative analysis of secretome profiles of manganese(II)-oxidizing ascomycete fungi.</title>
        <authorList>
            <consortium name="DOE Joint Genome Institute"/>
            <person name="Zeiner C.A."/>
            <person name="Purvine S.O."/>
            <person name="Zink E.M."/>
            <person name="Wu S."/>
            <person name="Pasa-Tolic L."/>
            <person name="Chaput D.L."/>
            <person name="Haridas S."/>
            <person name="Grigoriev I.V."/>
            <person name="Santelli C.M."/>
            <person name="Hansel C.M."/>
        </authorList>
    </citation>
    <scope>NUCLEOTIDE SEQUENCE [LARGE SCALE GENOMIC DNA]</scope>
    <source>
        <strain evidence="6 7">SRC1lrK2f</strain>
    </source>
</reference>
<feature type="compositionally biased region" description="Acidic residues" evidence="4">
    <location>
        <begin position="1011"/>
        <end position="1022"/>
    </location>
</feature>
<proteinExistence type="predicted"/>
<feature type="compositionally biased region" description="Polar residues" evidence="4">
    <location>
        <begin position="444"/>
        <end position="459"/>
    </location>
</feature>
<evidence type="ECO:0000256" key="3">
    <source>
        <dbReference type="ARBA" id="ARBA00023242"/>
    </source>
</evidence>
<dbReference type="OMA" id="ERFNFRP"/>
<feature type="compositionally biased region" description="Basic and acidic residues" evidence="4">
    <location>
        <begin position="620"/>
        <end position="642"/>
    </location>
</feature>
<dbReference type="GO" id="GO:0005634">
    <property type="term" value="C:nucleus"/>
    <property type="evidence" value="ECO:0007669"/>
    <property type="project" value="UniProtKB-SubCell"/>
</dbReference>
<feature type="compositionally biased region" description="Polar residues" evidence="4">
    <location>
        <begin position="365"/>
        <end position="374"/>
    </location>
</feature>
<feature type="compositionally biased region" description="Basic and acidic residues" evidence="4">
    <location>
        <begin position="1182"/>
        <end position="1192"/>
    </location>
</feature>
<sequence>MIGRRRERSKSRLARTTHATTNSSVSCLVVAEVDLGRGFRLRVSGPWEWWVHSDKEIEGFAAKKQPPRIETPYSRTVNQGFYRYRFYPVLSPLAMTSAQTSPTRATDASAKPRPKLLAALRKPAADSSESEAESENEVSGSEDDATSIISAKPATTARPQPDIERTNEEDESDGENAYELMKKRLAANKNSSSKSAAPQEAQQETPILATIESSEDEDAMPVRANIRKPATIRTKTASPRASASPTVRSRRSSPGLFVTPDPSPAKKPSRRSPNAGSESDESSHPLHNADLQERVRRIREERLAKQQEEEAQQTKPKKIARRPADHGSGTESDGEGGRRLTQHAKPTRRAGKKAMEAMARDQQRISRNMQLTHQAKTKKRFTTQDLFKKFNYPAPGAEVVTLPTPEPSSALASSDAEANQIHDTPPTSPPRQHAPNEKDVPLDQQISITVADSKAQSPGSVKLDKGKGRAPEFQHLPVHPWMKQTEPVTVGKAVVETQKATDNGMVELSDSDDDLQVEKPKSRFPVFDRLPTKKDHEAGSLVHLRALAQLVKSPPKSKKGQKIVTRLEMEFSLAQKARQQTAKAKEERIADLIRRGHNPETEEEREKRQEEIDDMVAMLEKQRQEDLELAKMERKEAKKNGETIDDLPSSDEDDGDYVGSDEEDANPGENDDQEDAELVLSGSEDEGEDEASNPDDADALIDGMADEDDEPAEKVQAQQDDDADMDMDDDDAVAPVRRQMVNRARNRVIDDDDEDGDAVAPRPATPTQPATQNDAMAAFGFGNANAGIGLTQMFAGTMAELESNSQSATAVNTEQDSLDFLRNLPDTQPGVNFSQASEFLVPNSQSLTSPQKNTQAGDESQFSMGIGQVVNTSPQFSRTQVEDFEPTQDAGFSFSRSPAGLVLPPSTVDTVMMPVAESPIKQKGKLQRGRRETAVELSDVEDDLVDAEEESEDDIQRPPKHSKNAFKKMQQEAKKAKAVEEFNKKKSMAREAVMEQAEESEDEYAGLGGASDDEEGEEDEDLKDMIDHNDVKVDERQIAAFYADKTKKDDEKQLAELYKKMQRKGGLRRAGGYDGIDMSDSEDEAELRQRKKRAAFQKQTHALLQDQKVKALADDDKKKAFFNTLADFADEGEYDYLNMPEKELDTNNSQSQENVQGDDIAIPDSQAQSQNLSTPNSPLKRKSQDSQKENRPPPHMRRTAASDSLARKPLTADDVRDSISELIEDPRVVIPDSQLSDAEDDQEAAFVPASRKPIIDRLTLSRQSTVDESVGGDSNVAFHAVSRSAATPGFRVPSLIRQATSNLSVSSERSASNSTPKESAVRRGGTGRSNIHAQAREAERRALLEKKEGKRKEALRKKVEGGRKQGMRSVLSDLSGGFE</sequence>
<dbReference type="RefSeq" id="XP_018381083.1">
    <property type="nucleotide sequence ID" value="XM_018527763.1"/>
</dbReference>